<proteinExistence type="predicted"/>
<accession>A0A6N2UYE5</accession>
<dbReference type="Gene3D" id="1.10.4030.10">
    <property type="entry name" value="Porin chaperone SurA, peptide-binding domain"/>
    <property type="match status" value="1"/>
</dbReference>
<dbReference type="PROSITE" id="PS51257">
    <property type="entry name" value="PROKAR_LIPOPROTEIN"/>
    <property type="match status" value="1"/>
</dbReference>
<dbReference type="AlphaFoldDB" id="A0A6N2UYE5"/>
<dbReference type="EMBL" id="CACRSY010000014">
    <property type="protein sequence ID" value="VYT22838.1"/>
    <property type="molecule type" value="Genomic_DNA"/>
</dbReference>
<dbReference type="SUPFAM" id="SSF109998">
    <property type="entry name" value="Triger factor/SurA peptide-binding domain-like"/>
    <property type="match status" value="1"/>
</dbReference>
<name>A0A6N2UYE5_BLAHA</name>
<gene>
    <name evidence="1" type="ORF">BHLFYP23_00730</name>
</gene>
<evidence type="ECO:0000313" key="1">
    <source>
        <dbReference type="EMBL" id="VYT22838.1"/>
    </source>
</evidence>
<organism evidence="1">
    <name type="scientific">Blautia hansenii</name>
    <name type="common">Ruminococcus hansenii</name>
    <dbReference type="NCBI Taxonomy" id="1322"/>
    <lineage>
        <taxon>Bacteria</taxon>
        <taxon>Bacillati</taxon>
        <taxon>Bacillota</taxon>
        <taxon>Clostridia</taxon>
        <taxon>Lachnospirales</taxon>
        <taxon>Lachnospiraceae</taxon>
        <taxon>Blautia</taxon>
    </lineage>
</organism>
<evidence type="ECO:0008006" key="2">
    <source>
        <dbReference type="Google" id="ProtNLM"/>
    </source>
</evidence>
<dbReference type="RefSeq" id="WP_156342608.1">
    <property type="nucleotide sequence ID" value="NZ_CACRSY010000014.1"/>
</dbReference>
<dbReference type="InterPro" id="IPR027304">
    <property type="entry name" value="Trigger_fact/SurA_dom_sf"/>
</dbReference>
<reference evidence="1" key="1">
    <citation type="submission" date="2019-11" db="EMBL/GenBank/DDBJ databases">
        <authorList>
            <person name="Feng L."/>
        </authorList>
    </citation>
    <scope>NUCLEOTIDE SEQUENCE</scope>
    <source>
        <strain evidence="1">BhanseniiLFYP23</strain>
    </source>
</reference>
<protein>
    <recommendedName>
        <fullName evidence="2">Lipoprotein</fullName>
    </recommendedName>
</protein>
<sequence>MKKYSICIFLCGALLAGCSSEKELSQIEIPEEEIVKFQMGSIKSKPEEYKKLSSLIKDMEEAVPEKDQKKAPHRGEDYYPVSFIYEEETKDIFYFFPKDERWYLETENGDVYGNADFILDYVDIDFNVDVKREIRIDKDTFKRYLEIGKDFKTYDTKFSFANGVVNTMEETGDTEEEAISKVRKSRIDTRKVYEYAKKSGYEVSEKEVEERIKKILEDFNEQEDYPEYEAICKEYGTTMEECLEKSRDYIKEEMTKNKLSLETYKDFQNGKDKIKDKTYETPYEYSRAILDEVVYTEISDEDISSYIQELDEAEAYYLENF</sequence>